<accession>A0A2S9J4E7</accession>
<gene>
    <name evidence="1" type="ORF">C5745_10010</name>
</gene>
<dbReference type="Proteomes" id="UP000239711">
    <property type="component" value="Unassembled WGS sequence"/>
</dbReference>
<evidence type="ECO:0000313" key="1">
    <source>
        <dbReference type="EMBL" id="PRD47632.1"/>
    </source>
</evidence>
<comment type="caution">
    <text evidence="1">The sequence shown here is derived from an EMBL/GenBank/DDBJ whole genome shotgun (WGS) entry which is preliminary data.</text>
</comment>
<organism evidence="1 2">
    <name type="scientific">Sphingobacterium haloxyli</name>
    <dbReference type="NCBI Taxonomy" id="2100533"/>
    <lineage>
        <taxon>Bacteria</taxon>
        <taxon>Pseudomonadati</taxon>
        <taxon>Bacteroidota</taxon>
        <taxon>Sphingobacteriia</taxon>
        <taxon>Sphingobacteriales</taxon>
        <taxon>Sphingobacteriaceae</taxon>
        <taxon>Sphingobacterium</taxon>
    </lineage>
</organism>
<sequence>MSIKQKDWVWMMFPREPQLGLVLAVREHTVVLRLLAGYRRLHAAREVVAKRMVCKAELSEEEIQQLPCGKRPLLLGRAQQIVAVNRIFPDNDQRKERRVYYCRRCEAFHTTAHFKIPVQILKNLAANPYTPQSPEDYSRGQDRKKVWRWLRTDIGVVVSLRLFDYLLPGYGNDSKRDAVVKILIDPLDYLHYLFLFLYNRRKDHIKNRNIPQH</sequence>
<proteinExistence type="predicted"/>
<protein>
    <submittedName>
        <fullName evidence="1">Uncharacterized protein</fullName>
    </submittedName>
</protein>
<dbReference type="OrthoDB" id="705314at2"/>
<dbReference type="EMBL" id="PVBQ01000006">
    <property type="protein sequence ID" value="PRD47632.1"/>
    <property type="molecule type" value="Genomic_DNA"/>
</dbReference>
<evidence type="ECO:0000313" key="2">
    <source>
        <dbReference type="Proteomes" id="UP000239711"/>
    </source>
</evidence>
<reference evidence="1 2" key="1">
    <citation type="submission" date="2018-02" db="EMBL/GenBank/DDBJ databases">
        <title>The draft genome of Sphingobacterium sp. 5JN-11.</title>
        <authorList>
            <person name="Liu L."/>
            <person name="Li L."/>
            <person name="Liang L."/>
            <person name="Zhang X."/>
            <person name="Wang T."/>
        </authorList>
    </citation>
    <scope>NUCLEOTIDE SEQUENCE [LARGE SCALE GENOMIC DNA]</scope>
    <source>
        <strain evidence="1 2">5JN-11</strain>
    </source>
</reference>
<dbReference type="AlphaFoldDB" id="A0A2S9J4E7"/>
<name>A0A2S9J4E7_9SPHI</name>
<keyword evidence="2" id="KW-1185">Reference proteome</keyword>